<organism evidence="3 4">
    <name type="scientific">Gordonia otitidis (strain DSM 44809 / CCUG 52243 / JCM 12355 / NBRC 100426 / IFM 10032)</name>
    <dbReference type="NCBI Taxonomy" id="1108044"/>
    <lineage>
        <taxon>Bacteria</taxon>
        <taxon>Bacillati</taxon>
        <taxon>Actinomycetota</taxon>
        <taxon>Actinomycetes</taxon>
        <taxon>Mycobacteriales</taxon>
        <taxon>Gordoniaceae</taxon>
        <taxon>Gordonia</taxon>
    </lineage>
</organism>
<evidence type="ECO:0000259" key="2">
    <source>
        <dbReference type="Pfam" id="PF07885"/>
    </source>
</evidence>
<feature type="transmembrane region" description="Helical" evidence="1">
    <location>
        <begin position="25"/>
        <end position="43"/>
    </location>
</feature>
<evidence type="ECO:0000256" key="1">
    <source>
        <dbReference type="SAM" id="Phobius"/>
    </source>
</evidence>
<proteinExistence type="predicted"/>
<protein>
    <recommendedName>
        <fullName evidence="2">Potassium channel domain-containing protein</fullName>
    </recommendedName>
</protein>
<evidence type="ECO:0000313" key="4">
    <source>
        <dbReference type="Proteomes" id="UP000005038"/>
    </source>
</evidence>
<accession>H5TL22</accession>
<feature type="domain" description="Potassium channel" evidence="2">
    <location>
        <begin position="94"/>
        <end position="168"/>
    </location>
</feature>
<comment type="caution">
    <text evidence="3">The sequence shown here is derived from an EMBL/GenBank/DDBJ whole genome shotgun (WGS) entry which is preliminary data.</text>
</comment>
<sequence length="180" mass="19527">MSGSGSRPPGEHIRVPLSGRRLASALIRPALAGCVLLVGYFLLPLGHTSDFKMVGFVVDALLLIAFCGWEIRHFIRSPYPIATALEMLAALATFYIVAFATTYFLISEYGTDGFNMRLTRIDALYFSLTVFTTTGFGDIAPASQAARVVVSVQMASAFVMIALGIHFLTLLISARRNTVD</sequence>
<dbReference type="Gene3D" id="1.10.287.70">
    <property type="match status" value="1"/>
</dbReference>
<gene>
    <name evidence="3" type="ORF">GOOTI_096_00200</name>
</gene>
<dbReference type="Pfam" id="PF07885">
    <property type="entry name" value="Ion_trans_2"/>
    <property type="match status" value="1"/>
</dbReference>
<dbReference type="SUPFAM" id="SSF81324">
    <property type="entry name" value="Voltage-gated potassium channels"/>
    <property type="match status" value="1"/>
</dbReference>
<dbReference type="EMBL" id="BAFB01000096">
    <property type="protein sequence ID" value="GAB34180.1"/>
    <property type="molecule type" value="Genomic_DNA"/>
</dbReference>
<feature type="transmembrane region" description="Helical" evidence="1">
    <location>
        <begin position="148"/>
        <end position="172"/>
    </location>
</feature>
<keyword evidence="4" id="KW-1185">Reference proteome</keyword>
<dbReference type="Proteomes" id="UP000005038">
    <property type="component" value="Unassembled WGS sequence"/>
</dbReference>
<keyword evidence="1" id="KW-0812">Transmembrane</keyword>
<feature type="transmembrane region" description="Helical" evidence="1">
    <location>
        <begin position="87"/>
        <end position="106"/>
    </location>
</feature>
<name>H5TL22_GORO1</name>
<reference evidence="3" key="1">
    <citation type="submission" date="2012-02" db="EMBL/GenBank/DDBJ databases">
        <title>Whole genome shotgun sequence of Gordonia otitidis NBRC 100426.</title>
        <authorList>
            <person name="Yoshida I."/>
            <person name="Hosoyama A."/>
            <person name="Tsuchikane K."/>
            <person name="Katsumata H."/>
            <person name="Yamazaki S."/>
            <person name="Fujita N."/>
        </authorList>
    </citation>
    <scope>NUCLEOTIDE SEQUENCE [LARGE SCALE GENOMIC DNA]</scope>
    <source>
        <strain evidence="3">NBRC 100426</strain>
    </source>
</reference>
<feature type="transmembrane region" description="Helical" evidence="1">
    <location>
        <begin position="55"/>
        <end position="75"/>
    </location>
</feature>
<keyword evidence="1" id="KW-0472">Membrane</keyword>
<dbReference type="STRING" id="1108044.GOOTI_096_00200"/>
<dbReference type="RefSeq" id="WP_007238419.1">
    <property type="nucleotide sequence ID" value="NZ_BAFB01000096.1"/>
</dbReference>
<evidence type="ECO:0000313" key="3">
    <source>
        <dbReference type="EMBL" id="GAB34180.1"/>
    </source>
</evidence>
<dbReference type="InterPro" id="IPR013099">
    <property type="entry name" value="K_chnl_dom"/>
</dbReference>
<feature type="transmembrane region" description="Helical" evidence="1">
    <location>
        <begin position="118"/>
        <end position="136"/>
    </location>
</feature>
<dbReference type="AlphaFoldDB" id="H5TL22"/>
<dbReference type="OrthoDB" id="9799090at2"/>
<keyword evidence="1" id="KW-1133">Transmembrane helix</keyword>